<name>A0AAW1WKA2_RUBAR</name>
<protein>
    <submittedName>
        <fullName evidence="2">Uncharacterized protein</fullName>
    </submittedName>
</protein>
<comment type="caution">
    <text evidence="2">The sequence shown here is derived from an EMBL/GenBank/DDBJ whole genome shotgun (WGS) entry which is preliminary data.</text>
</comment>
<organism evidence="2 3">
    <name type="scientific">Rubus argutus</name>
    <name type="common">Southern blackberry</name>
    <dbReference type="NCBI Taxonomy" id="59490"/>
    <lineage>
        <taxon>Eukaryota</taxon>
        <taxon>Viridiplantae</taxon>
        <taxon>Streptophyta</taxon>
        <taxon>Embryophyta</taxon>
        <taxon>Tracheophyta</taxon>
        <taxon>Spermatophyta</taxon>
        <taxon>Magnoliopsida</taxon>
        <taxon>eudicotyledons</taxon>
        <taxon>Gunneridae</taxon>
        <taxon>Pentapetalae</taxon>
        <taxon>rosids</taxon>
        <taxon>fabids</taxon>
        <taxon>Rosales</taxon>
        <taxon>Rosaceae</taxon>
        <taxon>Rosoideae</taxon>
        <taxon>Rosoideae incertae sedis</taxon>
        <taxon>Rubus</taxon>
    </lineage>
</organism>
<keyword evidence="3" id="KW-1185">Reference proteome</keyword>
<evidence type="ECO:0000313" key="3">
    <source>
        <dbReference type="Proteomes" id="UP001457282"/>
    </source>
</evidence>
<dbReference type="EMBL" id="JBEDUW010000006">
    <property type="protein sequence ID" value="KAK9924221.1"/>
    <property type="molecule type" value="Genomic_DNA"/>
</dbReference>
<feature type="region of interest" description="Disordered" evidence="1">
    <location>
        <begin position="41"/>
        <end position="70"/>
    </location>
</feature>
<dbReference type="AlphaFoldDB" id="A0AAW1WKA2"/>
<proteinExistence type="predicted"/>
<evidence type="ECO:0000256" key="1">
    <source>
        <dbReference type="SAM" id="MobiDB-lite"/>
    </source>
</evidence>
<gene>
    <name evidence="2" type="ORF">M0R45_032603</name>
</gene>
<reference evidence="2 3" key="1">
    <citation type="journal article" date="2023" name="G3 (Bethesda)">
        <title>A chromosome-length genome assembly and annotation of blackberry (Rubus argutus, cv. 'Hillquist').</title>
        <authorList>
            <person name="Bruna T."/>
            <person name="Aryal R."/>
            <person name="Dudchenko O."/>
            <person name="Sargent D.J."/>
            <person name="Mead D."/>
            <person name="Buti M."/>
            <person name="Cavallini A."/>
            <person name="Hytonen T."/>
            <person name="Andres J."/>
            <person name="Pham M."/>
            <person name="Weisz D."/>
            <person name="Mascagni F."/>
            <person name="Usai G."/>
            <person name="Natali L."/>
            <person name="Bassil N."/>
            <person name="Fernandez G.E."/>
            <person name="Lomsadze A."/>
            <person name="Armour M."/>
            <person name="Olukolu B."/>
            <person name="Poorten T."/>
            <person name="Britton C."/>
            <person name="Davik J."/>
            <person name="Ashrafi H."/>
            <person name="Aiden E.L."/>
            <person name="Borodovsky M."/>
            <person name="Worthington M."/>
        </authorList>
    </citation>
    <scope>NUCLEOTIDE SEQUENCE [LARGE SCALE GENOMIC DNA]</scope>
    <source>
        <strain evidence="2">PI 553951</strain>
    </source>
</reference>
<sequence>MMVKRRSSWACGGEEHGLGGGMAGLDWCEIVRGGDAGATGSHNFPVFQPSLNSEHTHGKSKSSPPGVFDSDMKINKEVKIWRLTLPEYLNKDQDLVKD</sequence>
<dbReference type="Proteomes" id="UP001457282">
    <property type="component" value="Unassembled WGS sequence"/>
</dbReference>
<accession>A0AAW1WKA2</accession>
<evidence type="ECO:0000313" key="2">
    <source>
        <dbReference type="EMBL" id="KAK9924221.1"/>
    </source>
</evidence>